<evidence type="ECO:0000313" key="3">
    <source>
        <dbReference type="Proteomes" id="UP000267223"/>
    </source>
</evidence>
<gene>
    <name evidence="2" type="ORF">EFY79_16050</name>
</gene>
<comment type="caution">
    <text evidence="2">The sequence shown here is derived from an EMBL/GenBank/DDBJ whole genome shotgun (WGS) entry which is preliminary data.</text>
</comment>
<sequence length="228" mass="26895">MKMLYYFKYFYFISKNWNPWLGAFTVYHEISGEKKYAIDTIKINRLHDEKIDSENLSHASIYQASNYYLIEKAFEYLKQENVNHALVDFGCGRGRILVVAAHYGFKAITGIDFSTMLCIEAEANVEKISTLFPGIQFEVICADAASYQIRNYQNCFFFFNPFDEVVLLKVVKNILDSIKKFPRKIYVIYLNPVHKEVFLSAGFEEEYFFKKMEYLEFCILSKSDWQNE</sequence>
<dbReference type="GO" id="GO:0032259">
    <property type="term" value="P:methylation"/>
    <property type="evidence" value="ECO:0007669"/>
    <property type="project" value="UniProtKB-KW"/>
</dbReference>
<keyword evidence="3" id="KW-1185">Reference proteome</keyword>
<name>A0A3M9N8Y9_9BACT</name>
<accession>A0A3M9N8Y9</accession>
<dbReference type="Gene3D" id="3.40.50.150">
    <property type="entry name" value="Vaccinia Virus protein VP39"/>
    <property type="match status" value="1"/>
</dbReference>
<dbReference type="OrthoDB" id="9780095at2"/>
<dbReference type="EMBL" id="RJJR01000014">
    <property type="protein sequence ID" value="RNI34211.1"/>
    <property type="molecule type" value="Genomic_DNA"/>
</dbReference>
<keyword evidence="2" id="KW-0808">Transferase</keyword>
<feature type="domain" description="Methyltransferase type 11" evidence="1">
    <location>
        <begin position="87"/>
        <end position="150"/>
    </location>
</feature>
<keyword evidence="2" id="KW-0489">Methyltransferase</keyword>
<protein>
    <submittedName>
        <fullName evidence="2">Class I SAM-dependent methyltransferase</fullName>
    </submittedName>
</protein>
<dbReference type="RefSeq" id="WP_123121752.1">
    <property type="nucleotide sequence ID" value="NZ_RJJR01000014.1"/>
</dbReference>
<organism evidence="2 3">
    <name type="scientific">Hanamia caeni</name>
    <dbReference type="NCBI Taxonomy" id="2294116"/>
    <lineage>
        <taxon>Bacteria</taxon>
        <taxon>Pseudomonadati</taxon>
        <taxon>Bacteroidota</taxon>
        <taxon>Chitinophagia</taxon>
        <taxon>Chitinophagales</taxon>
        <taxon>Chitinophagaceae</taxon>
        <taxon>Hanamia</taxon>
    </lineage>
</organism>
<dbReference type="Pfam" id="PF08241">
    <property type="entry name" value="Methyltransf_11"/>
    <property type="match status" value="1"/>
</dbReference>
<dbReference type="GO" id="GO:0008168">
    <property type="term" value="F:methyltransferase activity"/>
    <property type="evidence" value="ECO:0007669"/>
    <property type="project" value="UniProtKB-KW"/>
</dbReference>
<evidence type="ECO:0000313" key="2">
    <source>
        <dbReference type="EMBL" id="RNI34211.1"/>
    </source>
</evidence>
<reference evidence="2 3" key="1">
    <citation type="submission" date="2018-11" db="EMBL/GenBank/DDBJ databases">
        <title>Draft genome sequence of Ferruginibacter sp. BO-59.</title>
        <authorList>
            <person name="Im W.T."/>
        </authorList>
    </citation>
    <scope>NUCLEOTIDE SEQUENCE [LARGE SCALE GENOMIC DNA]</scope>
    <source>
        <strain evidence="2 3">BO-59</strain>
    </source>
</reference>
<dbReference type="Proteomes" id="UP000267223">
    <property type="component" value="Unassembled WGS sequence"/>
</dbReference>
<proteinExistence type="predicted"/>
<dbReference type="InterPro" id="IPR029063">
    <property type="entry name" value="SAM-dependent_MTases_sf"/>
</dbReference>
<dbReference type="InterPro" id="IPR013216">
    <property type="entry name" value="Methyltransf_11"/>
</dbReference>
<dbReference type="AlphaFoldDB" id="A0A3M9N8Y9"/>
<evidence type="ECO:0000259" key="1">
    <source>
        <dbReference type="Pfam" id="PF08241"/>
    </source>
</evidence>
<dbReference type="SUPFAM" id="SSF53335">
    <property type="entry name" value="S-adenosyl-L-methionine-dependent methyltransferases"/>
    <property type="match status" value="1"/>
</dbReference>